<reference evidence="4" key="1">
    <citation type="journal article" date="2014" name="Int. J. Syst. Evol. Microbiol.">
        <title>Complete genome sequence of Corynebacterium casei LMG S-19264T (=DSM 44701T), isolated from a smear-ripened cheese.</title>
        <authorList>
            <consortium name="US DOE Joint Genome Institute (JGI-PGF)"/>
            <person name="Walter F."/>
            <person name="Albersmeier A."/>
            <person name="Kalinowski J."/>
            <person name="Ruckert C."/>
        </authorList>
    </citation>
    <scope>NUCLEOTIDE SEQUENCE</scope>
    <source>
        <strain evidence="4">JCM 4234</strain>
    </source>
</reference>
<dbReference type="PANTHER" id="PTHR43784:SF2">
    <property type="entry name" value="GDSL-LIKE LIPASE_ACYLHYDROLASE, PUTATIVE (AFU_ORTHOLOGUE AFUA_2G00820)-RELATED"/>
    <property type="match status" value="1"/>
</dbReference>
<dbReference type="AlphaFoldDB" id="A0A918G4F7"/>
<evidence type="ECO:0000259" key="3">
    <source>
        <dbReference type="Pfam" id="PF13472"/>
    </source>
</evidence>
<keyword evidence="4" id="KW-0378">Hydrolase</keyword>
<dbReference type="Proteomes" id="UP000653493">
    <property type="component" value="Unassembled WGS sequence"/>
</dbReference>
<keyword evidence="2" id="KW-0472">Membrane</keyword>
<dbReference type="GO" id="GO:0016787">
    <property type="term" value="F:hydrolase activity"/>
    <property type="evidence" value="ECO:0007669"/>
    <property type="project" value="UniProtKB-KW"/>
</dbReference>
<feature type="compositionally biased region" description="Low complexity" evidence="1">
    <location>
        <begin position="66"/>
        <end position="85"/>
    </location>
</feature>
<sequence length="478" mass="49431">MTHGHDAGAGATRVPPVPPVPPIPPTQRSEPRPGRQRALLAAVLAAVVALSVAIYVGVAADDGTRGRASGPAGRQAPPGAAAPASTGAWVGAWSASPAAAEPGTAAKGLAGRSVRNVVHAGVGGTSARVTLSNLYGTTPLTITHATLALADSGGGAAVADGTLRRLTFSGAARVVVPAGGQVLSDAVRLRVPYGSDVLVTTYSPSPSGPVTYHPHARQTSYLATGDRTEDTTGAGYTPTPYWRYLSALDLFSNEAEGTVVVLGDSITDGATSTPDTNRRWTDVLAARLRTAVEQGRDVPRYSVVNQGISGNRVLTGGQAGGRGGPADNPSGLDRFDRDVLGRTNVRAVVIDLGVNDILRSSALADPDAILDGLRALVARAHARGLKVTGATLMPFGGHRGYSDAREAVRQRINAEIRAGRVFDAVADFDKALRDPYDPRRLRADYDCGDHLHPSDQGYARMAQAVDLDDLKGAAPARL</sequence>
<keyword evidence="2" id="KW-1133">Transmembrane helix</keyword>
<keyword evidence="2" id="KW-0812">Transmembrane</keyword>
<dbReference type="CDD" id="cd01830">
    <property type="entry name" value="XynE_like"/>
    <property type="match status" value="1"/>
</dbReference>
<dbReference type="InterPro" id="IPR053140">
    <property type="entry name" value="GDSL_Rv0518-like"/>
</dbReference>
<dbReference type="InterPro" id="IPR036514">
    <property type="entry name" value="SGNH_hydro_sf"/>
</dbReference>
<accession>A0A918G4F7</accession>
<evidence type="ECO:0000313" key="5">
    <source>
        <dbReference type="Proteomes" id="UP000653493"/>
    </source>
</evidence>
<comment type="caution">
    <text evidence="4">The sequence shown here is derived from an EMBL/GenBank/DDBJ whole genome shotgun (WGS) entry which is preliminary data.</text>
</comment>
<feature type="compositionally biased region" description="Pro residues" evidence="1">
    <location>
        <begin position="15"/>
        <end position="25"/>
    </location>
</feature>
<feature type="region of interest" description="Disordered" evidence="1">
    <location>
        <begin position="312"/>
        <end position="335"/>
    </location>
</feature>
<name>A0A918G4F7_STRGD</name>
<keyword evidence="5" id="KW-1185">Reference proteome</keyword>
<feature type="domain" description="SGNH hydrolase-type esterase" evidence="3">
    <location>
        <begin position="261"/>
        <end position="460"/>
    </location>
</feature>
<evidence type="ECO:0000256" key="2">
    <source>
        <dbReference type="SAM" id="Phobius"/>
    </source>
</evidence>
<gene>
    <name evidence="4" type="ORF">GCM10010238_00570</name>
</gene>
<evidence type="ECO:0000256" key="1">
    <source>
        <dbReference type="SAM" id="MobiDB-lite"/>
    </source>
</evidence>
<dbReference type="PANTHER" id="PTHR43784">
    <property type="entry name" value="GDSL-LIKE LIPASE/ACYLHYDROLASE, PUTATIVE (AFU_ORTHOLOGUE AFUA_2G00820)-RELATED"/>
    <property type="match status" value="1"/>
</dbReference>
<feature type="region of interest" description="Disordered" evidence="1">
    <location>
        <begin position="1"/>
        <end position="34"/>
    </location>
</feature>
<dbReference type="EMBL" id="BMSL01000001">
    <property type="protein sequence ID" value="GGS16627.1"/>
    <property type="molecule type" value="Genomic_DNA"/>
</dbReference>
<organism evidence="4 5">
    <name type="scientific">Streptomyces griseoviridis</name>
    <dbReference type="NCBI Taxonomy" id="45398"/>
    <lineage>
        <taxon>Bacteria</taxon>
        <taxon>Bacillati</taxon>
        <taxon>Actinomycetota</taxon>
        <taxon>Actinomycetes</taxon>
        <taxon>Kitasatosporales</taxon>
        <taxon>Streptomycetaceae</taxon>
        <taxon>Streptomyces</taxon>
    </lineage>
</organism>
<evidence type="ECO:0000313" key="4">
    <source>
        <dbReference type="EMBL" id="GGS16627.1"/>
    </source>
</evidence>
<feature type="region of interest" description="Disordered" evidence="1">
    <location>
        <begin position="63"/>
        <end position="85"/>
    </location>
</feature>
<proteinExistence type="predicted"/>
<dbReference type="SUPFAM" id="SSF52266">
    <property type="entry name" value="SGNH hydrolase"/>
    <property type="match status" value="1"/>
</dbReference>
<reference evidence="4" key="2">
    <citation type="submission" date="2020-09" db="EMBL/GenBank/DDBJ databases">
        <authorList>
            <person name="Sun Q."/>
            <person name="Ohkuma M."/>
        </authorList>
    </citation>
    <scope>NUCLEOTIDE SEQUENCE</scope>
    <source>
        <strain evidence="4">JCM 4234</strain>
    </source>
</reference>
<dbReference type="Pfam" id="PF13472">
    <property type="entry name" value="Lipase_GDSL_2"/>
    <property type="match status" value="1"/>
</dbReference>
<dbReference type="Gene3D" id="3.40.50.1110">
    <property type="entry name" value="SGNH hydrolase"/>
    <property type="match status" value="1"/>
</dbReference>
<dbReference type="InterPro" id="IPR013830">
    <property type="entry name" value="SGNH_hydro"/>
</dbReference>
<protein>
    <submittedName>
        <fullName evidence="4">SGNH hydrolase</fullName>
    </submittedName>
</protein>
<feature type="transmembrane region" description="Helical" evidence="2">
    <location>
        <begin position="38"/>
        <end position="58"/>
    </location>
</feature>